<reference evidence="2" key="1">
    <citation type="submission" date="2017-02" db="UniProtKB">
        <authorList>
            <consortium name="WormBaseParasite"/>
        </authorList>
    </citation>
    <scope>IDENTIFICATION</scope>
</reference>
<sequence>LSRRRATVDGRNSGTNPTSATCSDNSSTTGSSKYELFLRSESLNGYKIQC</sequence>
<feature type="compositionally biased region" description="Polar residues" evidence="1">
    <location>
        <begin position="10"/>
        <end position="31"/>
    </location>
</feature>
<organism evidence="2">
    <name type="scientific">Anisakis simplex</name>
    <name type="common">Herring worm</name>
    <dbReference type="NCBI Taxonomy" id="6269"/>
    <lineage>
        <taxon>Eukaryota</taxon>
        <taxon>Metazoa</taxon>
        <taxon>Ecdysozoa</taxon>
        <taxon>Nematoda</taxon>
        <taxon>Chromadorea</taxon>
        <taxon>Rhabditida</taxon>
        <taxon>Spirurina</taxon>
        <taxon>Ascaridomorpha</taxon>
        <taxon>Ascaridoidea</taxon>
        <taxon>Anisakidae</taxon>
        <taxon>Anisakis</taxon>
        <taxon>Anisakis simplex complex</taxon>
    </lineage>
</organism>
<dbReference type="WBParaSite" id="ASIM_0000967101-mRNA-1">
    <property type="protein sequence ID" value="ASIM_0000967101-mRNA-1"/>
    <property type="gene ID" value="ASIM_0000967101"/>
</dbReference>
<evidence type="ECO:0000313" key="2">
    <source>
        <dbReference type="WBParaSite" id="ASIM_0000967101-mRNA-1"/>
    </source>
</evidence>
<evidence type="ECO:0000256" key="1">
    <source>
        <dbReference type="SAM" id="MobiDB-lite"/>
    </source>
</evidence>
<feature type="region of interest" description="Disordered" evidence="1">
    <location>
        <begin position="1"/>
        <end position="31"/>
    </location>
</feature>
<dbReference type="AlphaFoldDB" id="A0A0M3JPS1"/>
<proteinExistence type="predicted"/>
<name>A0A0M3JPS1_ANISI</name>
<accession>A0A0M3JPS1</accession>
<protein>
    <submittedName>
        <fullName evidence="2">Down syndrome cell adhesion molecule</fullName>
    </submittedName>
</protein>